<dbReference type="EMBL" id="CM001377">
    <property type="protein sequence ID" value="EHM10897.1"/>
    <property type="molecule type" value="Genomic_DNA"/>
</dbReference>
<dbReference type="RefSeq" id="WP_006584391.1">
    <property type="nucleotide sequence ID" value="NZ_CM001377.1"/>
</dbReference>
<dbReference type="Gene3D" id="3.30.230.30">
    <property type="entry name" value="Impact, N-terminal domain"/>
    <property type="match status" value="1"/>
</dbReference>
<dbReference type="eggNOG" id="COG1739">
    <property type="taxonomic scope" value="Bacteria"/>
</dbReference>
<organism evidence="3 4">
    <name type="scientific">Thermanaerovibrio velox DSM 12556</name>
    <dbReference type="NCBI Taxonomy" id="926567"/>
    <lineage>
        <taxon>Bacteria</taxon>
        <taxon>Thermotogati</taxon>
        <taxon>Synergistota</taxon>
        <taxon>Synergistia</taxon>
        <taxon>Synergistales</taxon>
        <taxon>Synergistaceae</taxon>
        <taxon>Thermanaerovibrio</taxon>
    </lineage>
</organism>
<dbReference type="Proteomes" id="UP000005730">
    <property type="component" value="Chromosome"/>
</dbReference>
<gene>
    <name evidence="3" type="ORF">TheveDRAFT_1779</name>
</gene>
<name>H0UR60_9BACT</name>
<dbReference type="PANTHER" id="PTHR16301:SF20">
    <property type="entry name" value="IMPACT FAMILY MEMBER YIGZ"/>
    <property type="match status" value="1"/>
</dbReference>
<keyword evidence="4" id="KW-1185">Reference proteome</keyword>
<proteinExistence type="inferred from homology"/>
<evidence type="ECO:0000256" key="1">
    <source>
        <dbReference type="ARBA" id="ARBA00007665"/>
    </source>
</evidence>
<dbReference type="STRING" id="926567.TheveDRAFT_1779"/>
<dbReference type="InterPro" id="IPR036956">
    <property type="entry name" value="Impact_N_sf"/>
</dbReference>
<dbReference type="InterPro" id="IPR023582">
    <property type="entry name" value="Impact"/>
</dbReference>
<dbReference type="InterPro" id="IPR020569">
    <property type="entry name" value="UPF0029_Impact_CS"/>
</dbReference>
<feature type="domain" description="Impact N-terminal" evidence="2">
    <location>
        <begin position="18"/>
        <end position="123"/>
    </location>
</feature>
<dbReference type="Pfam" id="PF01205">
    <property type="entry name" value="Impact_N"/>
    <property type="match status" value="1"/>
</dbReference>
<dbReference type="InterPro" id="IPR001498">
    <property type="entry name" value="Impact_N"/>
</dbReference>
<evidence type="ECO:0000313" key="4">
    <source>
        <dbReference type="Proteomes" id="UP000005730"/>
    </source>
</evidence>
<dbReference type="GO" id="GO:0005737">
    <property type="term" value="C:cytoplasm"/>
    <property type="evidence" value="ECO:0007669"/>
    <property type="project" value="TreeGrafter"/>
</dbReference>
<dbReference type="HOGENOM" id="CLU_083552_2_1_0"/>
<dbReference type="InterPro" id="IPR020568">
    <property type="entry name" value="Ribosomal_Su5_D2-typ_SF"/>
</dbReference>
<dbReference type="PROSITE" id="PS00910">
    <property type="entry name" value="UPF0029"/>
    <property type="match status" value="1"/>
</dbReference>
<sequence>MEAIESPLERHVEEVVIKRSRFIGVVLPFDHSAPMKELLREVQEDYPRATHYCWAYKTHFPRRDEGCSDGGEPSGTAGRPILNAILSSRMSQVAVVVVRYYGGIKLGVRGLIDAYNLAAKAALNGCKRTVLERCIPVTFNLDYSKEDQLRHWWGRMGLRADAIRWDYRERLEAQGIIPEELKGALEEFLDHVSHGDIICRMGEVQLSLSPLEKNRPA</sequence>
<dbReference type="AlphaFoldDB" id="H0UR60"/>
<evidence type="ECO:0000259" key="2">
    <source>
        <dbReference type="Pfam" id="PF01205"/>
    </source>
</evidence>
<comment type="similarity">
    <text evidence="1">Belongs to the IMPACT family.</text>
</comment>
<dbReference type="PANTHER" id="PTHR16301">
    <property type="entry name" value="IMPACT-RELATED"/>
    <property type="match status" value="1"/>
</dbReference>
<dbReference type="SUPFAM" id="SSF54211">
    <property type="entry name" value="Ribosomal protein S5 domain 2-like"/>
    <property type="match status" value="1"/>
</dbReference>
<protein>
    <recommendedName>
        <fullName evidence="2">Impact N-terminal domain-containing protein</fullName>
    </recommendedName>
</protein>
<reference evidence="3 4" key="1">
    <citation type="submission" date="2011-10" db="EMBL/GenBank/DDBJ databases">
        <title>The Noncontiguous Finished genome of Thermanaerovibrio velox DSM 12556.</title>
        <authorList>
            <consortium name="US DOE Joint Genome Institute (JGI-PGF)"/>
            <person name="Lucas S."/>
            <person name="Copeland A."/>
            <person name="Lapidus A."/>
            <person name="Glavina del Rio T."/>
            <person name="Dalin E."/>
            <person name="Tice H."/>
            <person name="Bruce D."/>
            <person name="Goodwin L."/>
            <person name="Pitluck S."/>
            <person name="Peters L."/>
            <person name="Mikhailova N."/>
            <person name="Teshima H."/>
            <person name="Kyrpides N."/>
            <person name="Mavromatis K."/>
            <person name="Ivanova N."/>
            <person name="Markowitz V."/>
            <person name="Cheng J.-F."/>
            <person name="Hugenholtz P."/>
            <person name="Woyke T."/>
            <person name="Wu D."/>
            <person name="Spring S."/>
            <person name="Brambilla E.-M."/>
            <person name="Klenk H.-P."/>
            <person name="Eisen J.A."/>
        </authorList>
    </citation>
    <scope>NUCLEOTIDE SEQUENCE [LARGE SCALE GENOMIC DNA]</scope>
    <source>
        <strain evidence="3 4">DSM 12556</strain>
    </source>
</reference>
<evidence type="ECO:0000313" key="3">
    <source>
        <dbReference type="EMBL" id="EHM10897.1"/>
    </source>
</evidence>
<dbReference type="GO" id="GO:0006446">
    <property type="term" value="P:regulation of translational initiation"/>
    <property type="evidence" value="ECO:0007669"/>
    <property type="project" value="TreeGrafter"/>
</dbReference>
<accession>H0UR60</accession>
<dbReference type="OrthoDB" id="9813771at2"/>